<sequence>MAMAMAMAMEELQVLREEKKQLLGSVQHLRELVAQTTAESFVRCGNLYKHNPILCSSEKQWELRFFALTTKTLSFWESEARAGSGHALGRYALDRWVIRLKEVHDGNYEVFTIEDGAGDVVLRLSGGPEGEAGSWVNALQLLGCKLVSELPKPACNTTQESDSSSEVTSVGEVSFSEDDLNSSSDKTAGLRQRKGGASKQLSPSKKETLSSHNGKSSSIQDGDYSQASMKYTLRPSSLAHTKPKESPLSSDAIFKQSHAGLFNLCIVVLVAVNSRLIIENIMKYGLLIQSGFWFSSKSAKDWPLLMCGLTLSICPFVAYLTEKLKAHAFISERVLVLLHFINCTVEIAYPMYVIGRVNSELLPGFLLMEIAITGWLKLVSYAHANADLRLLALAGEKPEAPTNPPLIEYPQNITLANMAYFIVAPTLCYQPSYPQSPTLRKGWVLRQLGKLIVFTSLMGFMIEQYINPTIRNSQHPLKGNYLYAIERVLKLSIPVLYVWLCMFYCFFHLWFNIVAEITYFGDREFYKDWWNAKTIEEYWRMWNMPVHKWLVRHVYFPCIRHGASKHVASVVTFAISAIFHEICIGTPCHMFRAWAFLGIMLQVPLIVLTNWLQRKFQSSIVGNMIFWFFFCIVGQPMCVLLYYHDVVNQQQLPVAS</sequence>
<gene>
    <name evidence="1" type="ORF">O6H91_12G085500</name>
</gene>
<comment type="caution">
    <text evidence="1">The sequence shown here is derived from an EMBL/GenBank/DDBJ whole genome shotgun (WGS) entry which is preliminary data.</text>
</comment>
<accession>A0ACC2C4C4</accession>
<reference evidence="2" key="1">
    <citation type="journal article" date="2024" name="Proc. Natl. Acad. Sci. U.S.A.">
        <title>Extraordinary preservation of gene collinearity over three hundred million years revealed in homosporous lycophytes.</title>
        <authorList>
            <person name="Li C."/>
            <person name="Wickell D."/>
            <person name="Kuo L.Y."/>
            <person name="Chen X."/>
            <person name="Nie B."/>
            <person name="Liao X."/>
            <person name="Peng D."/>
            <person name="Ji J."/>
            <person name="Jenkins J."/>
            <person name="Williams M."/>
            <person name="Shu S."/>
            <person name="Plott C."/>
            <person name="Barry K."/>
            <person name="Rajasekar S."/>
            <person name="Grimwood J."/>
            <person name="Han X."/>
            <person name="Sun S."/>
            <person name="Hou Z."/>
            <person name="He W."/>
            <person name="Dai G."/>
            <person name="Sun C."/>
            <person name="Schmutz J."/>
            <person name="Leebens-Mack J.H."/>
            <person name="Li F.W."/>
            <person name="Wang L."/>
        </authorList>
    </citation>
    <scope>NUCLEOTIDE SEQUENCE [LARGE SCALE GENOMIC DNA]</scope>
    <source>
        <strain evidence="2">cv. PW_Plant_1</strain>
    </source>
</reference>
<name>A0ACC2C4C4_DIPCM</name>
<proteinExistence type="predicted"/>
<keyword evidence="2" id="KW-1185">Reference proteome</keyword>
<evidence type="ECO:0000313" key="1">
    <source>
        <dbReference type="EMBL" id="KAJ7536861.1"/>
    </source>
</evidence>
<organism evidence="1 2">
    <name type="scientific">Diphasiastrum complanatum</name>
    <name type="common">Issler's clubmoss</name>
    <name type="synonym">Lycopodium complanatum</name>
    <dbReference type="NCBI Taxonomy" id="34168"/>
    <lineage>
        <taxon>Eukaryota</taxon>
        <taxon>Viridiplantae</taxon>
        <taxon>Streptophyta</taxon>
        <taxon>Embryophyta</taxon>
        <taxon>Tracheophyta</taxon>
        <taxon>Lycopodiopsida</taxon>
        <taxon>Lycopodiales</taxon>
        <taxon>Lycopodiaceae</taxon>
        <taxon>Lycopodioideae</taxon>
        <taxon>Diphasiastrum</taxon>
    </lineage>
</organism>
<dbReference type="Proteomes" id="UP001162992">
    <property type="component" value="Chromosome 12"/>
</dbReference>
<protein>
    <submittedName>
        <fullName evidence="1">Uncharacterized protein</fullName>
    </submittedName>
</protein>
<evidence type="ECO:0000313" key="2">
    <source>
        <dbReference type="Proteomes" id="UP001162992"/>
    </source>
</evidence>
<dbReference type="EMBL" id="CM055103">
    <property type="protein sequence ID" value="KAJ7536861.1"/>
    <property type="molecule type" value="Genomic_DNA"/>
</dbReference>